<feature type="signal peptide" evidence="1">
    <location>
        <begin position="1"/>
        <end position="17"/>
    </location>
</feature>
<accession>A0ABS8Y7I0</accession>
<evidence type="ECO:0000313" key="2">
    <source>
        <dbReference type="EMBL" id="MCE5166059.1"/>
    </source>
</evidence>
<dbReference type="Proteomes" id="UP000823775">
    <property type="component" value="Unassembled WGS sequence"/>
</dbReference>
<proteinExistence type="predicted"/>
<gene>
    <name evidence="2" type="ORF">HAX54_014375</name>
</gene>
<feature type="chain" id="PRO_5046819568" evidence="1">
    <location>
        <begin position="18"/>
        <end position="420"/>
    </location>
</feature>
<comment type="caution">
    <text evidence="2">The sequence shown here is derived from an EMBL/GenBank/DDBJ whole genome shotgun (WGS) entry which is preliminary data.</text>
</comment>
<dbReference type="EMBL" id="JACEIK010018936">
    <property type="protein sequence ID" value="MCE5166059.1"/>
    <property type="molecule type" value="Genomic_DNA"/>
</dbReference>
<feature type="non-terminal residue" evidence="2">
    <location>
        <position position="420"/>
    </location>
</feature>
<organism evidence="2 3">
    <name type="scientific">Datura stramonium</name>
    <name type="common">Jimsonweed</name>
    <name type="synonym">Common thornapple</name>
    <dbReference type="NCBI Taxonomy" id="4076"/>
    <lineage>
        <taxon>Eukaryota</taxon>
        <taxon>Viridiplantae</taxon>
        <taxon>Streptophyta</taxon>
        <taxon>Embryophyta</taxon>
        <taxon>Tracheophyta</taxon>
        <taxon>Spermatophyta</taxon>
        <taxon>Magnoliopsida</taxon>
        <taxon>eudicotyledons</taxon>
        <taxon>Gunneridae</taxon>
        <taxon>Pentapetalae</taxon>
        <taxon>asterids</taxon>
        <taxon>lamiids</taxon>
        <taxon>Solanales</taxon>
        <taxon>Solanaceae</taxon>
        <taxon>Solanoideae</taxon>
        <taxon>Datureae</taxon>
        <taxon>Datura</taxon>
    </lineage>
</organism>
<reference evidence="2 3" key="1">
    <citation type="journal article" date="2021" name="BMC Genomics">
        <title>Datura genome reveals duplications of psychoactive alkaloid biosynthetic genes and high mutation rate following tissue culture.</title>
        <authorList>
            <person name="Rajewski A."/>
            <person name="Carter-House D."/>
            <person name="Stajich J."/>
            <person name="Litt A."/>
        </authorList>
    </citation>
    <scope>NUCLEOTIDE SEQUENCE [LARGE SCALE GENOMIC DNA]</scope>
    <source>
        <strain evidence="2">AR-01</strain>
    </source>
</reference>
<evidence type="ECO:0000256" key="1">
    <source>
        <dbReference type="SAM" id="SignalP"/>
    </source>
</evidence>
<keyword evidence="1" id="KW-0732">Signal</keyword>
<protein>
    <submittedName>
        <fullName evidence="2">Uncharacterized protein</fullName>
    </submittedName>
</protein>
<sequence length="420" mass="46344">MACTVLSSSLTLALCVGTRLVLRPSGETFSPWTWSCASSISCLQFSHGTSKHIPHSIPSTFTVQRRPTTARLGQRTLARLAEPLPSSQIPVLARERAALTLVDHRLDPWAPPKSLSNTFFTLRTYHETYLHACCLIPCPFASCSYFSPSSARVACMTDTHAAHPARITLPWSTPTYFRAVHPHTLEVVIVPDDIRHRRTPEVCPLGDLHCGGTFPKLLSKWSHAPRTSPPSFFLACLCTSPPGVHLESASTLAPLSGLKLAPFGLNPRSNRAFAASGNLYFPLDINFFSTHRPYRSVKAPRTPLGRTFGKYVSYQSAGFVHISEQDSSFRTLSFSSCLPTPGVPQYLWPMAITLLALPSRGLAYGERAPDSPILWTNLGPLAFERPHSRTWILVQFHASANPTLILFLTLVPFSQRLSMK</sequence>
<evidence type="ECO:0000313" key="3">
    <source>
        <dbReference type="Proteomes" id="UP000823775"/>
    </source>
</evidence>
<name>A0ABS8Y7I0_DATST</name>
<keyword evidence="3" id="KW-1185">Reference proteome</keyword>